<evidence type="ECO:0000256" key="1">
    <source>
        <dbReference type="ARBA" id="ARBA00004477"/>
    </source>
</evidence>
<keyword evidence="12" id="KW-1185">Reference proteome</keyword>
<keyword evidence="5" id="KW-0256">Endoplasmic reticulum</keyword>
<dbReference type="InterPro" id="IPR033118">
    <property type="entry name" value="EXPERA"/>
</dbReference>
<keyword evidence="6 9" id="KW-1133">Transmembrane helix</keyword>
<comment type="caution">
    <text evidence="11">The sequence shown here is derived from an EMBL/GenBank/DDBJ whole genome shotgun (WGS) entry which is preliminary data.</text>
</comment>
<feature type="domain" description="EXPERA" evidence="10">
    <location>
        <begin position="10"/>
        <end position="159"/>
    </location>
</feature>
<evidence type="ECO:0000313" key="12">
    <source>
        <dbReference type="Proteomes" id="UP000762676"/>
    </source>
</evidence>
<gene>
    <name evidence="11" type="ORF">ElyMa_003909600</name>
</gene>
<name>A0AAV4FQ80_9GAST</name>
<dbReference type="EMBL" id="BMAT01007957">
    <property type="protein sequence ID" value="GFR75071.1"/>
    <property type="molecule type" value="Genomic_DNA"/>
</dbReference>
<feature type="transmembrane region" description="Helical" evidence="9">
    <location>
        <begin position="67"/>
        <end position="88"/>
    </location>
</feature>
<proteinExistence type="inferred from homology"/>
<feature type="transmembrane region" description="Helical" evidence="9">
    <location>
        <begin position="12"/>
        <end position="34"/>
    </location>
</feature>
<dbReference type="Pfam" id="PF05241">
    <property type="entry name" value="EBP"/>
    <property type="match status" value="1"/>
</dbReference>
<organism evidence="11 12">
    <name type="scientific">Elysia marginata</name>
    <dbReference type="NCBI Taxonomy" id="1093978"/>
    <lineage>
        <taxon>Eukaryota</taxon>
        <taxon>Metazoa</taxon>
        <taxon>Spiralia</taxon>
        <taxon>Lophotrochozoa</taxon>
        <taxon>Mollusca</taxon>
        <taxon>Gastropoda</taxon>
        <taxon>Heterobranchia</taxon>
        <taxon>Euthyneura</taxon>
        <taxon>Panpulmonata</taxon>
        <taxon>Sacoglossa</taxon>
        <taxon>Placobranchoidea</taxon>
        <taxon>Plakobranchidae</taxon>
        <taxon>Elysia</taxon>
    </lineage>
</organism>
<evidence type="ECO:0000256" key="8">
    <source>
        <dbReference type="ARBA" id="ARBA00031073"/>
    </source>
</evidence>
<evidence type="ECO:0000256" key="7">
    <source>
        <dbReference type="ARBA" id="ARBA00023136"/>
    </source>
</evidence>
<comment type="subcellular location">
    <subcellularLocation>
        <location evidence="1">Endoplasmic reticulum membrane</location>
        <topology evidence="1">Multi-pass membrane protein</topology>
    </subcellularLocation>
</comment>
<dbReference type="PROSITE" id="PS51751">
    <property type="entry name" value="EXPERA"/>
    <property type="match status" value="1"/>
</dbReference>
<dbReference type="PIRSF" id="PIRSF031032">
    <property type="entry name" value="TMP_97_prd"/>
    <property type="match status" value="1"/>
</dbReference>
<dbReference type="PANTHER" id="PTHR31204">
    <property type="entry name" value="SIGMA INTRACELLULAR RECEPTOR 2"/>
    <property type="match status" value="1"/>
</dbReference>
<evidence type="ECO:0000256" key="3">
    <source>
        <dbReference type="ARBA" id="ARBA00018102"/>
    </source>
</evidence>
<keyword evidence="7 9" id="KW-0472">Membrane</keyword>
<dbReference type="PANTHER" id="PTHR31204:SF1">
    <property type="entry name" value="SIGMA INTRACELLULAR RECEPTOR 2"/>
    <property type="match status" value="1"/>
</dbReference>
<sequence>MTLPERYRVIDYVFFAYFLMQIPSTIFFDTQGVYPESLYPSFLKSLKAHYLETYRDPFLANAWQHPWYLAVCLTEHFIEVPFFFWATFAYWKGALNKPSVVLPSLIYSVHTATAVASIFSMALLEDFSGYKALAPRNFGERLKLCSAYAIFFIVSVVNIIDGVRLLWPKKKAE</sequence>
<dbReference type="InterPro" id="IPR051987">
    <property type="entry name" value="Sigma-2_receptor-like"/>
</dbReference>
<evidence type="ECO:0000256" key="5">
    <source>
        <dbReference type="ARBA" id="ARBA00022824"/>
    </source>
</evidence>
<dbReference type="Proteomes" id="UP000762676">
    <property type="component" value="Unassembled WGS sequence"/>
</dbReference>
<evidence type="ECO:0000313" key="11">
    <source>
        <dbReference type="EMBL" id="GFR75071.1"/>
    </source>
</evidence>
<evidence type="ECO:0000256" key="2">
    <source>
        <dbReference type="ARBA" id="ARBA00009096"/>
    </source>
</evidence>
<protein>
    <recommendedName>
        <fullName evidence="3">Sigma intracellular receptor 2</fullName>
    </recommendedName>
    <alternativeName>
        <fullName evidence="8">Transmembrane protein 97</fullName>
    </alternativeName>
</protein>
<evidence type="ECO:0000256" key="4">
    <source>
        <dbReference type="ARBA" id="ARBA00022692"/>
    </source>
</evidence>
<reference evidence="11 12" key="1">
    <citation type="journal article" date="2021" name="Elife">
        <title>Chloroplast acquisition without the gene transfer in kleptoplastic sea slugs, Plakobranchus ocellatus.</title>
        <authorList>
            <person name="Maeda T."/>
            <person name="Takahashi S."/>
            <person name="Yoshida T."/>
            <person name="Shimamura S."/>
            <person name="Takaki Y."/>
            <person name="Nagai Y."/>
            <person name="Toyoda A."/>
            <person name="Suzuki Y."/>
            <person name="Arimoto A."/>
            <person name="Ishii H."/>
            <person name="Satoh N."/>
            <person name="Nishiyama T."/>
            <person name="Hasebe M."/>
            <person name="Maruyama T."/>
            <person name="Minagawa J."/>
            <person name="Obokata J."/>
            <person name="Shigenobu S."/>
        </authorList>
    </citation>
    <scope>NUCLEOTIDE SEQUENCE [LARGE SCALE GENOMIC DNA]</scope>
</reference>
<dbReference type="InterPro" id="IPR016964">
    <property type="entry name" value="Sigma2_recept"/>
</dbReference>
<evidence type="ECO:0000259" key="10">
    <source>
        <dbReference type="PROSITE" id="PS51751"/>
    </source>
</evidence>
<evidence type="ECO:0000256" key="6">
    <source>
        <dbReference type="ARBA" id="ARBA00022989"/>
    </source>
</evidence>
<evidence type="ECO:0000256" key="9">
    <source>
        <dbReference type="PIRNR" id="PIRNR031032"/>
    </source>
</evidence>
<feature type="transmembrane region" description="Helical" evidence="9">
    <location>
        <begin position="100"/>
        <end position="124"/>
    </location>
</feature>
<feature type="transmembrane region" description="Helical" evidence="9">
    <location>
        <begin position="144"/>
        <end position="167"/>
    </location>
</feature>
<dbReference type="AlphaFoldDB" id="A0AAV4FQ80"/>
<keyword evidence="4 9" id="KW-0812">Transmembrane</keyword>
<comment type="similarity">
    <text evidence="2">Belongs to the TMEM97/sigma-2 receptor family.</text>
</comment>
<dbReference type="GO" id="GO:0005789">
    <property type="term" value="C:endoplasmic reticulum membrane"/>
    <property type="evidence" value="ECO:0007669"/>
    <property type="project" value="UniProtKB-SubCell"/>
</dbReference>
<accession>A0AAV4FQ80</accession>